<dbReference type="GO" id="GO:0009294">
    <property type="term" value="P:DNA-mediated transformation"/>
    <property type="evidence" value="ECO:0007669"/>
    <property type="project" value="InterPro"/>
</dbReference>
<protein>
    <submittedName>
        <fullName evidence="4">DNA-protecting protein DprA</fullName>
    </submittedName>
</protein>
<dbReference type="InterPro" id="IPR036388">
    <property type="entry name" value="WH-like_DNA-bd_sf"/>
</dbReference>
<evidence type="ECO:0000259" key="2">
    <source>
        <dbReference type="Pfam" id="PF02481"/>
    </source>
</evidence>
<dbReference type="Gene3D" id="3.40.50.450">
    <property type="match status" value="1"/>
</dbReference>
<dbReference type="InterPro" id="IPR041614">
    <property type="entry name" value="DprA_WH"/>
</dbReference>
<dbReference type="InterPro" id="IPR003488">
    <property type="entry name" value="DprA"/>
</dbReference>
<organism evidence="4 5">
    <name type="scientific">Ruminococcus bovis</name>
    <dbReference type="NCBI Taxonomy" id="2564099"/>
    <lineage>
        <taxon>Bacteria</taxon>
        <taxon>Bacillati</taxon>
        <taxon>Bacillota</taxon>
        <taxon>Clostridia</taxon>
        <taxon>Eubacteriales</taxon>
        <taxon>Oscillospiraceae</taxon>
        <taxon>Ruminococcus</taxon>
    </lineage>
</organism>
<evidence type="ECO:0000259" key="3">
    <source>
        <dbReference type="Pfam" id="PF17782"/>
    </source>
</evidence>
<evidence type="ECO:0000313" key="5">
    <source>
        <dbReference type="Proteomes" id="UP000301475"/>
    </source>
</evidence>
<comment type="similarity">
    <text evidence="1">Belongs to the DprA/Smf family.</text>
</comment>
<dbReference type="NCBIfam" id="TIGR00732">
    <property type="entry name" value="dprA"/>
    <property type="match status" value="1"/>
</dbReference>
<sequence>MNNNRYWIWLSLALGYDNPKVKRLYETEEYRDISVFYNGQDFEWRFCGIFTEKEINHLEETPIEKADEIISKCESLGYSIFAIDNDRYPNCLRNIDTPPAVIYVSGYLPRVDNLLTIAIVGTRKATTYGKKVAYSISHNLSKCKVTIISGGAMGVDSSAHTGALNADGITICVLGCGINYPYLMKNEPMRKAITHRGCLISEYPPDTEPLPHHFLSRNRIISALSRGVLVVEAGKKSGALVTADIAGREQGKDVFAVMANINSVYSVGSNQLIKDGAIPVTTYLDILNYYNEFNNLEVYEDDEYDIPDSTVLKIPAKKSNVKPEKEFIKGHRYDVNLDENSSKVYYAIGNDPIHIDDLSDKCNLPVYKISGILTNLELMDLIVVLPGKQYKIK</sequence>
<dbReference type="Pfam" id="PF17782">
    <property type="entry name" value="WHD_DprA"/>
    <property type="match status" value="1"/>
</dbReference>
<proteinExistence type="inferred from homology"/>
<feature type="domain" description="DprA winged helix" evidence="3">
    <location>
        <begin position="337"/>
        <end position="388"/>
    </location>
</feature>
<dbReference type="Pfam" id="PF02481">
    <property type="entry name" value="DNA_processg_A"/>
    <property type="match status" value="1"/>
</dbReference>
<dbReference type="Proteomes" id="UP000301475">
    <property type="component" value="Chromosome"/>
</dbReference>
<dbReference type="Gene3D" id="1.10.10.10">
    <property type="entry name" value="Winged helix-like DNA-binding domain superfamily/Winged helix DNA-binding domain"/>
    <property type="match status" value="1"/>
</dbReference>
<dbReference type="EMBL" id="CP039381">
    <property type="protein sequence ID" value="QCT07860.1"/>
    <property type="molecule type" value="Genomic_DNA"/>
</dbReference>
<dbReference type="InterPro" id="IPR057666">
    <property type="entry name" value="DrpA_SLOG"/>
</dbReference>
<dbReference type="SUPFAM" id="SSF102405">
    <property type="entry name" value="MCP/YpsA-like"/>
    <property type="match status" value="1"/>
</dbReference>
<feature type="domain" description="Smf/DprA SLOG" evidence="2">
    <location>
        <begin position="81"/>
        <end position="290"/>
    </location>
</feature>
<keyword evidence="5" id="KW-1185">Reference proteome</keyword>
<name>A0A4P8Y0C5_9FIRM</name>
<dbReference type="PANTHER" id="PTHR43022">
    <property type="entry name" value="PROTEIN SMF"/>
    <property type="match status" value="1"/>
</dbReference>
<dbReference type="RefSeq" id="WP_138157839.1">
    <property type="nucleotide sequence ID" value="NZ_CP039381.1"/>
</dbReference>
<accession>A0A4P8Y0C5</accession>
<reference evidence="4 5" key="1">
    <citation type="submission" date="2019-04" db="EMBL/GenBank/DDBJ databases">
        <authorList>
            <person name="Embree M."/>
            <person name="Gaffney J.R."/>
        </authorList>
    </citation>
    <scope>NUCLEOTIDE SEQUENCE [LARGE SCALE GENOMIC DNA]</scope>
    <source>
        <strain evidence="4 5">JE7A12</strain>
    </source>
</reference>
<evidence type="ECO:0000313" key="4">
    <source>
        <dbReference type="EMBL" id="QCT07860.1"/>
    </source>
</evidence>
<dbReference type="PANTHER" id="PTHR43022:SF1">
    <property type="entry name" value="PROTEIN SMF"/>
    <property type="match status" value="1"/>
</dbReference>
<evidence type="ECO:0000256" key="1">
    <source>
        <dbReference type="ARBA" id="ARBA00006525"/>
    </source>
</evidence>
<dbReference type="AlphaFoldDB" id="A0A4P8Y0C5"/>
<dbReference type="OrthoDB" id="9785707at2"/>
<gene>
    <name evidence="4" type="primary">dprA</name>
    <name evidence="4" type="ORF">E5Z56_11060</name>
</gene>
<dbReference type="KEGG" id="ruj:E5Z56_11060"/>